<dbReference type="AlphaFoldDB" id="A0A812C5C0"/>
<dbReference type="Pfam" id="PF06608">
    <property type="entry name" value="CFAP68"/>
    <property type="match status" value="1"/>
</dbReference>
<name>A0A812C5C0_ACAPH</name>
<proteinExistence type="predicted"/>
<organism evidence="2 3">
    <name type="scientific">Acanthosepion pharaonis</name>
    <name type="common">Pharaoh cuttlefish</name>
    <name type="synonym">Sepia pharaonis</name>
    <dbReference type="NCBI Taxonomy" id="158019"/>
    <lineage>
        <taxon>Eukaryota</taxon>
        <taxon>Metazoa</taxon>
        <taxon>Spiralia</taxon>
        <taxon>Lophotrochozoa</taxon>
        <taxon>Mollusca</taxon>
        <taxon>Cephalopoda</taxon>
        <taxon>Coleoidea</taxon>
        <taxon>Decapodiformes</taxon>
        <taxon>Sepiida</taxon>
        <taxon>Sepiina</taxon>
        <taxon>Sepiidae</taxon>
        <taxon>Acanthosepion</taxon>
    </lineage>
</organism>
<comment type="caution">
    <text evidence="2">The sequence shown here is derived from an EMBL/GenBank/DDBJ whole genome shotgun (WGS) entry which is preliminary data.</text>
</comment>
<dbReference type="GO" id="GO:0030317">
    <property type="term" value="P:flagellated sperm motility"/>
    <property type="evidence" value="ECO:0007669"/>
    <property type="project" value="InterPro"/>
</dbReference>
<keyword evidence="3" id="KW-1185">Reference proteome</keyword>
<protein>
    <submittedName>
        <fullName evidence="2">Uncharacterized protein</fullName>
    </submittedName>
</protein>
<dbReference type="Proteomes" id="UP000597762">
    <property type="component" value="Unassembled WGS sequence"/>
</dbReference>
<sequence length="158" mass="18637">MSFIEPWSQPDTIKQQPGPLGWRSGKWENSDNPNILMGNWVENSFDTERQRLPPLLPNQLSNYFRTTYATDYNKKSQLIPAELRMWKDLYPRAFPGHQPELDPHYFRTYGQKVLTTSQDSYRNPKEFVNWSTNLLNFGPAGWRPRSLQPLSNVNYQRS</sequence>
<dbReference type="OrthoDB" id="9970063at2759"/>
<feature type="region of interest" description="Disordered" evidence="1">
    <location>
        <begin position="1"/>
        <end position="20"/>
    </location>
</feature>
<evidence type="ECO:0000256" key="1">
    <source>
        <dbReference type="SAM" id="MobiDB-lite"/>
    </source>
</evidence>
<dbReference type="GO" id="GO:0005634">
    <property type="term" value="C:nucleus"/>
    <property type="evidence" value="ECO:0007669"/>
    <property type="project" value="InterPro"/>
</dbReference>
<evidence type="ECO:0000313" key="2">
    <source>
        <dbReference type="EMBL" id="CAE1255812.1"/>
    </source>
</evidence>
<evidence type="ECO:0000313" key="3">
    <source>
        <dbReference type="Proteomes" id="UP000597762"/>
    </source>
</evidence>
<accession>A0A812C5C0</accession>
<gene>
    <name evidence="2" type="ORF">SPHA_29831</name>
</gene>
<dbReference type="InterPro" id="IPR009524">
    <property type="entry name" value="CFAP68"/>
</dbReference>
<dbReference type="EMBL" id="CAHIKZ030001195">
    <property type="protein sequence ID" value="CAE1255812.1"/>
    <property type="molecule type" value="Genomic_DNA"/>
</dbReference>
<reference evidence="2" key="1">
    <citation type="submission" date="2021-01" db="EMBL/GenBank/DDBJ databases">
        <authorList>
            <person name="Li R."/>
            <person name="Bekaert M."/>
        </authorList>
    </citation>
    <scope>NUCLEOTIDE SEQUENCE</scope>
    <source>
        <strain evidence="2">Farmed</strain>
    </source>
</reference>